<evidence type="ECO:0000313" key="9">
    <source>
        <dbReference type="Proteomes" id="UP000031671"/>
    </source>
</evidence>
<dbReference type="PROSITE" id="PS50928">
    <property type="entry name" value="ABC_TM1"/>
    <property type="match status" value="1"/>
</dbReference>
<evidence type="ECO:0000259" key="7">
    <source>
        <dbReference type="PROSITE" id="PS50928"/>
    </source>
</evidence>
<comment type="similarity">
    <text evidence="6">Belongs to the binding-protein-dependent transport system permease family.</text>
</comment>
<proteinExistence type="inferred from homology"/>
<accession>A0A0B8P4D1</accession>
<dbReference type="InterPro" id="IPR035906">
    <property type="entry name" value="MetI-like_sf"/>
</dbReference>
<comment type="subcellular location">
    <subcellularLocation>
        <location evidence="1 6">Cell membrane</location>
        <topology evidence="1 6">Multi-pass membrane protein</topology>
    </subcellularLocation>
</comment>
<keyword evidence="5 6" id="KW-0472">Membrane</keyword>
<feature type="transmembrane region" description="Helical" evidence="6">
    <location>
        <begin position="284"/>
        <end position="305"/>
    </location>
</feature>
<feature type="transmembrane region" description="Helical" evidence="6">
    <location>
        <begin position="25"/>
        <end position="49"/>
    </location>
</feature>
<feature type="transmembrane region" description="Helical" evidence="6">
    <location>
        <begin position="240"/>
        <end position="263"/>
    </location>
</feature>
<dbReference type="RefSeq" id="WP_261835665.1">
    <property type="nucleotide sequence ID" value="NZ_AP024881.1"/>
</dbReference>
<organism evidence="8 9">
    <name type="scientific">Vibrio ishigakensis</name>
    <dbReference type="NCBI Taxonomy" id="1481914"/>
    <lineage>
        <taxon>Bacteria</taxon>
        <taxon>Pseudomonadati</taxon>
        <taxon>Pseudomonadota</taxon>
        <taxon>Gammaproteobacteria</taxon>
        <taxon>Vibrionales</taxon>
        <taxon>Vibrionaceae</taxon>
        <taxon>Vibrio</taxon>
    </lineage>
</organism>
<evidence type="ECO:0000256" key="2">
    <source>
        <dbReference type="ARBA" id="ARBA00022448"/>
    </source>
</evidence>
<keyword evidence="2 6" id="KW-0813">Transport</keyword>
<dbReference type="Proteomes" id="UP000031671">
    <property type="component" value="Unassembled WGS sequence"/>
</dbReference>
<feature type="transmembrane region" description="Helical" evidence="6">
    <location>
        <begin position="197"/>
        <end position="220"/>
    </location>
</feature>
<gene>
    <name evidence="8" type="ORF">JCM19231_4850</name>
</gene>
<feature type="domain" description="ABC transmembrane type-1" evidence="7">
    <location>
        <begin position="162"/>
        <end position="357"/>
    </location>
</feature>
<feature type="transmembrane region" description="Helical" evidence="6">
    <location>
        <begin position="61"/>
        <end position="77"/>
    </location>
</feature>
<reference evidence="8 9" key="1">
    <citation type="submission" date="2015-01" db="EMBL/GenBank/DDBJ databases">
        <title>Vibrio sp. C1 JCM 19231 whole genome shotgun sequence.</title>
        <authorList>
            <person name="Sawabe T."/>
            <person name="Meirelles P."/>
            <person name="Feng G."/>
            <person name="Sayaka M."/>
            <person name="Hattori M."/>
            <person name="Ohkuma M."/>
        </authorList>
    </citation>
    <scope>NUCLEOTIDE SEQUENCE [LARGE SCALE GENOMIC DNA]</scope>
    <source>
        <strain evidence="9">JCM 19231</strain>
    </source>
</reference>
<sequence length="369" mass="39614">MLTLLSLFALPFVQLQPNRIMPGEGYYLIEVTPMPVYLIFLALALLMILCSSITRIATPQLAICFITALFLLINSGSSANELLSDSTPFARVSLGSAFWTSLFLIGLLITDAIIKLGISGLKRLLFVTLTVSIVLAALSLGLLDNLSLIKEYQNQTTFWQQAIRHLQLSFGSLIPAVIIGIPLGIKCHRSPTIRSAVMPILNILQTIPSLAMFGILMIPLSYVASNFPIAAEFGIKGIGAAPAVIALFFYSLLPVVSNTTAGFDKLDAKTRDAARGMGMNDRQLLYRIELPLSIPTILSGIRIVVTMNIGLVAVAGLIGGGGFGTYIFQGLGQTATDLIILGALPTLFLSFLSAVIIDAIIEVTKDKRS</sequence>
<dbReference type="GO" id="GO:0031460">
    <property type="term" value="P:glycine betaine transport"/>
    <property type="evidence" value="ECO:0007669"/>
    <property type="project" value="TreeGrafter"/>
</dbReference>
<reference evidence="8 9" key="2">
    <citation type="submission" date="2015-01" db="EMBL/GenBank/DDBJ databases">
        <authorList>
            <consortium name="NBRP consortium"/>
            <person name="Sawabe T."/>
            <person name="Meirelles P."/>
            <person name="Feng G."/>
            <person name="Sayaka M."/>
            <person name="Hattori M."/>
            <person name="Ohkuma M."/>
        </authorList>
    </citation>
    <scope>NUCLEOTIDE SEQUENCE [LARGE SCALE GENOMIC DNA]</scope>
    <source>
        <strain evidence="9">JCM 19231</strain>
    </source>
</reference>
<dbReference type="Gene3D" id="1.10.3720.10">
    <property type="entry name" value="MetI-like"/>
    <property type="match status" value="1"/>
</dbReference>
<name>A0A0B8P4D1_9VIBR</name>
<dbReference type="PANTHER" id="PTHR30177:SF30">
    <property type="entry name" value="GLYCINE BETAINE UPTAKE SYSTEM PERMEASE PROTEIN YEHY"/>
    <property type="match status" value="1"/>
</dbReference>
<comment type="caution">
    <text evidence="8">The sequence shown here is derived from an EMBL/GenBank/DDBJ whole genome shotgun (WGS) entry which is preliminary data.</text>
</comment>
<feature type="transmembrane region" description="Helical" evidence="6">
    <location>
        <begin position="338"/>
        <end position="361"/>
    </location>
</feature>
<evidence type="ECO:0000256" key="5">
    <source>
        <dbReference type="ARBA" id="ARBA00023136"/>
    </source>
</evidence>
<dbReference type="InterPro" id="IPR000515">
    <property type="entry name" value="MetI-like"/>
</dbReference>
<dbReference type="InterPro" id="IPR051204">
    <property type="entry name" value="ABC_transp_perm/SBD"/>
</dbReference>
<dbReference type="AlphaFoldDB" id="A0A0B8P4D1"/>
<evidence type="ECO:0000256" key="3">
    <source>
        <dbReference type="ARBA" id="ARBA00022692"/>
    </source>
</evidence>
<keyword evidence="4 6" id="KW-1133">Transmembrane helix</keyword>
<dbReference type="Pfam" id="PF00528">
    <property type="entry name" value="BPD_transp_1"/>
    <property type="match status" value="1"/>
</dbReference>
<dbReference type="GO" id="GO:0005886">
    <property type="term" value="C:plasma membrane"/>
    <property type="evidence" value="ECO:0007669"/>
    <property type="project" value="UniProtKB-SubCell"/>
</dbReference>
<protein>
    <submittedName>
        <fullName evidence="8">L-proline glycine betaine ABC transport system permease protein proW</fullName>
    </submittedName>
</protein>
<feature type="transmembrane region" description="Helical" evidence="6">
    <location>
        <begin position="97"/>
        <end position="117"/>
    </location>
</feature>
<dbReference type="GO" id="GO:0055085">
    <property type="term" value="P:transmembrane transport"/>
    <property type="evidence" value="ECO:0007669"/>
    <property type="project" value="InterPro"/>
</dbReference>
<keyword evidence="9" id="KW-1185">Reference proteome</keyword>
<feature type="transmembrane region" description="Helical" evidence="6">
    <location>
        <begin position="163"/>
        <end position="185"/>
    </location>
</feature>
<feature type="transmembrane region" description="Helical" evidence="6">
    <location>
        <begin position="124"/>
        <end position="143"/>
    </location>
</feature>
<evidence type="ECO:0000313" key="8">
    <source>
        <dbReference type="EMBL" id="GAM59402.1"/>
    </source>
</evidence>
<dbReference type="CDD" id="cd06261">
    <property type="entry name" value="TM_PBP2"/>
    <property type="match status" value="1"/>
</dbReference>
<dbReference type="SUPFAM" id="SSF161098">
    <property type="entry name" value="MetI-like"/>
    <property type="match status" value="1"/>
</dbReference>
<feature type="transmembrane region" description="Helical" evidence="6">
    <location>
        <begin position="311"/>
        <end position="331"/>
    </location>
</feature>
<dbReference type="EMBL" id="BBRZ01000149">
    <property type="protein sequence ID" value="GAM59402.1"/>
    <property type="molecule type" value="Genomic_DNA"/>
</dbReference>
<evidence type="ECO:0000256" key="4">
    <source>
        <dbReference type="ARBA" id="ARBA00022989"/>
    </source>
</evidence>
<evidence type="ECO:0000256" key="1">
    <source>
        <dbReference type="ARBA" id="ARBA00004651"/>
    </source>
</evidence>
<evidence type="ECO:0000256" key="6">
    <source>
        <dbReference type="RuleBase" id="RU363032"/>
    </source>
</evidence>
<keyword evidence="3 6" id="KW-0812">Transmembrane</keyword>
<dbReference type="FunFam" id="1.10.3720.10:FF:000001">
    <property type="entry name" value="Glycine betaine ABC transporter, permease"/>
    <property type="match status" value="1"/>
</dbReference>
<dbReference type="PANTHER" id="PTHR30177">
    <property type="entry name" value="GLYCINE BETAINE/L-PROLINE TRANSPORT SYSTEM PERMEASE PROTEIN PROW"/>
    <property type="match status" value="1"/>
</dbReference>